<feature type="compositionally biased region" description="Basic and acidic residues" evidence="1">
    <location>
        <begin position="103"/>
        <end position="123"/>
    </location>
</feature>
<evidence type="ECO:0000313" key="2">
    <source>
        <dbReference type="EMBL" id="SPQ19362.1"/>
    </source>
</evidence>
<feature type="compositionally biased region" description="Low complexity" evidence="1">
    <location>
        <begin position="151"/>
        <end position="167"/>
    </location>
</feature>
<reference evidence="2 3" key="1">
    <citation type="submission" date="2018-04" db="EMBL/GenBank/DDBJ databases">
        <authorList>
            <person name="Huttner S."/>
            <person name="Dainat J."/>
        </authorList>
    </citation>
    <scope>NUCLEOTIDE SEQUENCE [LARGE SCALE GENOMIC DNA]</scope>
</reference>
<evidence type="ECO:0000256" key="1">
    <source>
        <dbReference type="SAM" id="MobiDB-lite"/>
    </source>
</evidence>
<dbReference type="Proteomes" id="UP000289323">
    <property type="component" value="Unassembled WGS sequence"/>
</dbReference>
<evidence type="ECO:0000313" key="3">
    <source>
        <dbReference type="Proteomes" id="UP000289323"/>
    </source>
</evidence>
<organism evidence="2 3">
    <name type="scientific">Thermothielavioides terrestris</name>
    <dbReference type="NCBI Taxonomy" id="2587410"/>
    <lineage>
        <taxon>Eukaryota</taxon>
        <taxon>Fungi</taxon>
        <taxon>Dikarya</taxon>
        <taxon>Ascomycota</taxon>
        <taxon>Pezizomycotina</taxon>
        <taxon>Sordariomycetes</taxon>
        <taxon>Sordariomycetidae</taxon>
        <taxon>Sordariales</taxon>
        <taxon>Chaetomiaceae</taxon>
        <taxon>Thermothielavioides</taxon>
    </lineage>
</organism>
<sequence>MAPSRVEYQYFGPPVPPKDVPSFPPEDQEGSWYPQHPDMAPAPLSLRSKAQNNAPRPLARQQANGHLDGYKPDPLMTIPSRKPVQHRRAGPASFPATDPTRCSTEETGRAHQPREKQKIDGSTRQRAQQQQQQQQQQPRPGGGGPQPQPRPNRSQARSSTTSQSSGSKNKKPSWLKRLVGAPSTASLDSVEFVSLDAARIERSLTPRRGP</sequence>
<feature type="region of interest" description="Disordered" evidence="1">
    <location>
        <begin position="1"/>
        <end position="190"/>
    </location>
</feature>
<feature type="compositionally biased region" description="Low complexity" evidence="1">
    <location>
        <begin position="124"/>
        <end position="139"/>
    </location>
</feature>
<proteinExistence type="predicted"/>
<feature type="compositionally biased region" description="Pro residues" evidence="1">
    <location>
        <begin position="13"/>
        <end position="24"/>
    </location>
</feature>
<gene>
    <name evidence="2" type="ORF">TT172_LOCUS1781</name>
</gene>
<protein>
    <submittedName>
        <fullName evidence="2">771483a9-c85d-4611-a955-aec3ad2f87ee</fullName>
    </submittedName>
</protein>
<name>A0A446BA53_9PEZI</name>
<dbReference type="AlphaFoldDB" id="A0A446BA53"/>
<accession>A0A446BA53</accession>
<dbReference type="EMBL" id="OUUZ01000001">
    <property type="protein sequence ID" value="SPQ19362.1"/>
    <property type="molecule type" value="Genomic_DNA"/>
</dbReference>